<keyword evidence="3" id="KW-1133">Transmembrane helix</keyword>
<organism evidence="5 6">
    <name type="scientific">Channa striata</name>
    <name type="common">Snakehead murrel</name>
    <name type="synonym">Ophicephalus striatus</name>
    <dbReference type="NCBI Taxonomy" id="64152"/>
    <lineage>
        <taxon>Eukaryota</taxon>
        <taxon>Metazoa</taxon>
        <taxon>Chordata</taxon>
        <taxon>Craniata</taxon>
        <taxon>Vertebrata</taxon>
        <taxon>Euteleostomi</taxon>
        <taxon>Actinopterygii</taxon>
        <taxon>Neopterygii</taxon>
        <taxon>Teleostei</taxon>
        <taxon>Neoteleostei</taxon>
        <taxon>Acanthomorphata</taxon>
        <taxon>Anabantaria</taxon>
        <taxon>Anabantiformes</taxon>
        <taxon>Channoidei</taxon>
        <taxon>Channidae</taxon>
        <taxon>Channa</taxon>
    </lineage>
</organism>
<reference evidence="5" key="1">
    <citation type="submission" date="2023-07" db="EMBL/GenBank/DDBJ databases">
        <title>Chromosome-level Genome Assembly of Striped Snakehead (Channa striata).</title>
        <authorList>
            <person name="Liu H."/>
        </authorList>
    </citation>
    <scope>NUCLEOTIDE SEQUENCE</scope>
    <source>
        <strain evidence="5">Gz</strain>
        <tissue evidence="5">Muscle</tissue>
    </source>
</reference>
<proteinExistence type="predicted"/>
<feature type="domain" description="Ig-like" evidence="4">
    <location>
        <begin position="185"/>
        <end position="274"/>
    </location>
</feature>
<name>A0AA88SD00_CHASR</name>
<dbReference type="InterPro" id="IPR050380">
    <property type="entry name" value="Immune_Resp_Modulators"/>
</dbReference>
<dbReference type="AlphaFoldDB" id="A0AA88SD00"/>
<feature type="domain" description="Ig-like" evidence="4">
    <location>
        <begin position="35"/>
        <end position="179"/>
    </location>
</feature>
<dbReference type="Proteomes" id="UP001187415">
    <property type="component" value="Unassembled WGS sequence"/>
</dbReference>
<dbReference type="EMBL" id="JAUPFM010000013">
    <property type="protein sequence ID" value="KAK2833600.1"/>
    <property type="molecule type" value="Genomic_DNA"/>
</dbReference>
<protein>
    <recommendedName>
        <fullName evidence="4">Ig-like domain-containing protein</fullName>
    </recommendedName>
</protein>
<dbReference type="PROSITE" id="PS50835">
    <property type="entry name" value="IG_LIKE"/>
    <property type="match status" value="5"/>
</dbReference>
<keyword evidence="3" id="KW-0812">Transmembrane</keyword>
<evidence type="ECO:0000313" key="6">
    <source>
        <dbReference type="Proteomes" id="UP001187415"/>
    </source>
</evidence>
<accession>A0AA88SD00</accession>
<feature type="compositionally biased region" description="Basic and acidic residues" evidence="2">
    <location>
        <begin position="571"/>
        <end position="584"/>
    </location>
</feature>
<evidence type="ECO:0000256" key="1">
    <source>
        <dbReference type="ARBA" id="ARBA00023319"/>
    </source>
</evidence>
<sequence>MKEWEKGSDFTCNSKPTSDLTKTISICELHTATPPSIHVETPSFKTVMKATFVVTATCSVQTVFDAKVTWLMDGRAAPRPAVTDPSVEIRRSLPDLRKRNSVVLICDVTQLSSSDLYITFQANDVDISEKLYVDLPESTEPHSVSRKFSVPSNYQKKEKSFTCTVNQGFSRTFKSQSTGNIFVDPSVELLVVPSEASGPQRLSCSGSGFNPHIQWFIESQQRSSSTNDVIADADGRVTVTNQLQVPQTEWTTGKVFRCEVSDRSLGTKVKKDISFCSGPAVTDPSVEIRRSLPDLRKRNSVVLICDVTQLSSSDLYITFQANDVDISEKLYVDLLNPQNRIHEKTVNVAGPAVTDPSVEIRRSLPDLRKRNSVVLICDVTQLSSSDLYITFQANDVDISEKLYVDLPESTEPHSVSRKFSVPSNYQKKDKSFTCTVNQGFSRTFKSQSTGNIFVDPSVELLVVPNEASGPQRLSCSGSGFNPHIQWFSESQQRSSSTNDVIADADGRVTVTNQLQVPQTEWTTGKVFSCEVSDRSLGTKVKKDISFCSEIPASAQIVGVFVQGPSVEELQKKGQTERLTEKSPDIHGNGTETVRSIYKMSAEDWNMYKQISCEGKHICSKQGYKDHISKSRDLHPPTVEIMQPTVPERSTSDVLTLNCLVSGFFPPNIILHWEENGRGLEQTRYTNSPAWKDTRSMYSMSSELSVSKSEHKGSRYSCVVRHESSETPFEDVFTLVTFSKPSAVLLEASNELVCLVFGFSPAPINITWFLGESKELSDYYNTTEPDKAPNGTFSARSHLRLSHDYWIPGAKVTCRVTHENASLTLHKSKPDNMEKCIFFDEILESDVYQDIGVDSWYMTFTFILLFLLAVIICVGTSLMKLKLDIFIFLCKTKQSPDIDTSLMLLFSVSFFLD</sequence>
<dbReference type="InterPro" id="IPR013783">
    <property type="entry name" value="Ig-like_fold"/>
</dbReference>
<keyword evidence="6" id="KW-1185">Reference proteome</keyword>
<dbReference type="InterPro" id="IPR007110">
    <property type="entry name" value="Ig-like_dom"/>
</dbReference>
<dbReference type="InterPro" id="IPR003006">
    <property type="entry name" value="Ig/MHC_CS"/>
</dbReference>
<evidence type="ECO:0000259" key="4">
    <source>
        <dbReference type="PROSITE" id="PS50835"/>
    </source>
</evidence>
<dbReference type="PANTHER" id="PTHR23411">
    <property type="entry name" value="TAPASIN"/>
    <property type="match status" value="1"/>
</dbReference>
<evidence type="ECO:0000313" key="5">
    <source>
        <dbReference type="EMBL" id="KAK2833600.1"/>
    </source>
</evidence>
<feature type="domain" description="Ig-like" evidence="4">
    <location>
        <begin position="751"/>
        <end position="823"/>
    </location>
</feature>
<dbReference type="CDD" id="cd00098">
    <property type="entry name" value="IgC1"/>
    <property type="match status" value="4"/>
</dbReference>
<keyword evidence="1" id="KW-0393">Immunoglobulin domain</keyword>
<feature type="transmembrane region" description="Helical" evidence="3">
    <location>
        <begin position="855"/>
        <end position="878"/>
    </location>
</feature>
<comment type="caution">
    <text evidence="5">The sequence shown here is derived from an EMBL/GenBank/DDBJ whole genome shotgun (WGS) entry which is preliminary data.</text>
</comment>
<dbReference type="InterPro" id="IPR036179">
    <property type="entry name" value="Ig-like_dom_sf"/>
</dbReference>
<feature type="domain" description="Ig-like" evidence="4">
    <location>
        <begin position="456"/>
        <end position="545"/>
    </location>
</feature>
<gene>
    <name evidence="5" type="ORF">Q5P01_017489</name>
</gene>
<feature type="domain" description="Ig-like" evidence="4">
    <location>
        <begin position="636"/>
        <end position="733"/>
    </location>
</feature>
<dbReference type="Pfam" id="PF07654">
    <property type="entry name" value="C1-set"/>
    <property type="match status" value="4"/>
</dbReference>
<dbReference type="InterPro" id="IPR003597">
    <property type="entry name" value="Ig_C1-set"/>
</dbReference>
<evidence type="ECO:0000256" key="3">
    <source>
        <dbReference type="SAM" id="Phobius"/>
    </source>
</evidence>
<dbReference type="Gene3D" id="2.60.40.10">
    <property type="entry name" value="Immunoglobulins"/>
    <property type="match status" value="6"/>
</dbReference>
<dbReference type="SUPFAM" id="SSF48726">
    <property type="entry name" value="Immunoglobulin"/>
    <property type="match status" value="6"/>
</dbReference>
<dbReference type="SMART" id="SM00407">
    <property type="entry name" value="IGc1"/>
    <property type="match status" value="4"/>
</dbReference>
<feature type="region of interest" description="Disordered" evidence="2">
    <location>
        <begin position="571"/>
        <end position="590"/>
    </location>
</feature>
<keyword evidence="3" id="KW-0472">Membrane</keyword>
<dbReference type="PROSITE" id="PS00290">
    <property type="entry name" value="IG_MHC"/>
    <property type="match status" value="1"/>
</dbReference>
<evidence type="ECO:0000256" key="2">
    <source>
        <dbReference type="SAM" id="MobiDB-lite"/>
    </source>
</evidence>